<protein>
    <submittedName>
        <fullName evidence="1">Uncharacterized protein</fullName>
    </submittedName>
</protein>
<organism evidence="1 2">
    <name type="scientific">Fraserbacteria sp. (strain RBG_16_55_9)</name>
    <dbReference type="NCBI Taxonomy" id="1817864"/>
    <lineage>
        <taxon>Bacteria</taxon>
        <taxon>Candidatus Fraseribacteriota</taxon>
    </lineage>
</organism>
<sequence length="217" mass="24848">MDTTQVALTDLRARRKDPDTQAFTPSELEDLGLLYGTDIPFSRYHSDMVLHLSSQVIAFEIKQPTNAMVSPLTGSAVYSNTLPFPKMIPSTLGSNVTWNYDYLLERLLSAARSDLNNLYEFVKKPEVDAYLQRYKFLERILAEAAAEIREAFGFAINLSLEVRYDPEAPDEAALFAYIHTDLPPDEALEKLDRFDQEWLLDQLDRIDGKLNFNLKYI</sequence>
<dbReference type="STRING" id="1817864.A2Z21_07335"/>
<evidence type="ECO:0000313" key="2">
    <source>
        <dbReference type="Proteomes" id="UP000179157"/>
    </source>
</evidence>
<evidence type="ECO:0000313" key="1">
    <source>
        <dbReference type="EMBL" id="OGF56907.1"/>
    </source>
</evidence>
<name>A0A1F5V0H4_FRAXR</name>
<gene>
    <name evidence="1" type="ORF">A2Z21_07335</name>
</gene>
<proteinExistence type="predicted"/>
<dbReference type="Proteomes" id="UP000179157">
    <property type="component" value="Unassembled WGS sequence"/>
</dbReference>
<comment type="caution">
    <text evidence="1">The sequence shown here is derived from an EMBL/GenBank/DDBJ whole genome shotgun (WGS) entry which is preliminary data.</text>
</comment>
<accession>A0A1F5V0H4</accession>
<dbReference type="EMBL" id="MFGX01000023">
    <property type="protein sequence ID" value="OGF56907.1"/>
    <property type="molecule type" value="Genomic_DNA"/>
</dbReference>
<dbReference type="AlphaFoldDB" id="A0A1F5V0H4"/>
<reference evidence="1 2" key="1">
    <citation type="journal article" date="2016" name="Nat. Commun.">
        <title>Thousands of microbial genomes shed light on interconnected biogeochemical processes in an aquifer system.</title>
        <authorList>
            <person name="Anantharaman K."/>
            <person name="Brown C.T."/>
            <person name="Hug L.A."/>
            <person name="Sharon I."/>
            <person name="Castelle C.J."/>
            <person name="Probst A.J."/>
            <person name="Thomas B.C."/>
            <person name="Singh A."/>
            <person name="Wilkins M.J."/>
            <person name="Karaoz U."/>
            <person name="Brodie E.L."/>
            <person name="Williams K.H."/>
            <person name="Hubbard S.S."/>
            <person name="Banfield J.F."/>
        </authorList>
    </citation>
    <scope>NUCLEOTIDE SEQUENCE [LARGE SCALE GENOMIC DNA]</scope>
    <source>
        <strain evidence="2">RBG_16_55_9</strain>
    </source>
</reference>